<name>A0A364JU26_9HYPH</name>
<comment type="similarity">
    <text evidence="1">Belongs to the LysR transcriptional regulatory family.</text>
</comment>
<dbReference type="PANTHER" id="PTHR30419:SF7">
    <property type="entry name" value="HTH-TYPE TRANSCRIPTIONAL REGULATOR TDCA"/>
    <property type="match status" value="1"/>
</dbReference>
<dbReference type="Gene3D" id="1.10.10.10">
    <property type="entry name" value="Winged helix-like DNA-binding domain superfamily/Winged helix DNA-binding domain"/>
    <property type="match status" value="1"/>
</dbReference>
<evidence type="ECO:0000313" key="7">
    <source>
        <dbReference type="Proteomes" id="UP000249453"/>
    </source>
</evidence>
<keyword evidence="4" id="KW-0804">Transcription</keyword>
<dbReference type="Pfam" id="PF00126">
    <property type="entry name" value="HTH_1"/>
    <property type="match status" value="1"/>
</dbReference>
<accession>A0A364JU26</accession>
<dbReference type="GO" id="GO:0003677">
    <property type="term" value="F:DNA binding"/>
    <property type="evidence" value="ECO:0007669"/>
    <property type="project" value="UniProtKB-KW"/>
</dbReference>
<keyword evidence="2" id="KW-0805">Transcription regulation</keyword>
<evidence type="ECO:0000256" key="4">
    <source>
        <dbReference type="ARBA" id="ARBA00023163"/>
    </source>
</evidence>
<sequence>MSNFTNALLKPTQLRLLHEIAAHGQLQLAAMAISVSQPAASRMLADIEKQLGTPLFHRLPVGMEPTDAGRIVLRRTNGVLREMQSIITDVAELRAGKAGSVSVGAVTGPAVSYLVSAIHEVKRIAPSAEITADVMPSRELLQNLVEGKMDFVLARVLPDFDGREFDIMPMRDEKIAFLVRDCHPLTRASSVSLADLSNYEWILQQRGSPIREATITAFANASLPEPDNIINSPSMLMSIAYLAQSDAIAPMAEEVAALLVRPPVSAGFVKLDVPLDIRVAPYFLLNLRRRPLSPLAARLREKLMLVYESTAAHLVPPVTDDALNVTVALSE</sequence>
<dbReference type="InterPro" id="IPR036390">
    <property type="entry name" value="WH_DNA-bd_sf"/>
</dbReference>
<evidence type="ECO:0000256" key="2">
    <source>
        <dbReference type="ARBA" id="ARBA00023015"/>
    </source>
</evidence>
<dbReference type="GO" id="GO:0005829">
    <property type="term" value="C:cytosol"/>
    <property type="evidence" value="ECO:0007669"/>
    <property type="project" value="TreeGrafter"/>
</dbReference>
<protein>
    <submittedName>
        <fullName evidence="6">DNA-binding transcriptional LysR family regulator</fullName>
    </submittedName>
</protein>
<reference evidence="6 7" key="1">
    <citation type="submission" date="2018-06" db="EMBL/GenBank/DDBJ databases">
        <title>Genomic Encyclopedia of Type Strains, Phase IV (KMG-IV): sequencing the most valuable type-strain genomes for metagenomic binning, comparative biology and taxonomic classification.</title>
        <authorList>
            <person name="Goeker M."/>
        </authorList>
    </citation>
    <scope>NUCLEOTIDE SEQUENCE [LARGE SCALE GENOMIC DNA]</scope>
    <source>
        <strain evidence="6 7">DSM 26720</strain>
    </source>
</reference>
<dbReference type="GO" id="GO:0003700">
    <property type="term" value="F:DNA-binding transcription factor activity"/>
    <property type="evidence" value="ECO:0007669"/>
    <property type="project" value="InterPro"/>
</dbReference>
<dbReference type="SUPFAM" id="SSF53850">
    <property type="entry name" value="Periplasmic binding protein-like II"/>
    <property type="match status" value="1"/>
</dbReference>
<dbReference type="Gene3D" id="3.40.190.290">
    <property type="match status" value="1"/>
</dbReference>
<dbReference type="InterPro" id="IPR036388">
    <property type="entry name" value="WH-like_DNA-bd_sf"/>
</dbReference>
<feature type="domain" description="HTH lysR-type" evidence="5">
    <location>
        <begin position="9"/>
        <end position="66"/>
    </location>
</feature>
<dbReference type="PRINTS" id="PR00039">
    <property type="entry name" value="HTHLYSR"/>
</dbReference>
<dbReference type="Pfam" id="PF03466">
    <property type="entry name" value="LysR_substrate"/>
    <property type="match status" value="1"/>
</dbReference>
<keyword evidence="3 6" id="KW-0238">DNA-binding</keyword>
<evidence type="ECO:0000256" key="3">
    <source>
        <dbReference type="ARBA" id="ARBA00023125"/>
    </source>
</evidence>
<evidence type="ECO:0000256" key="1">
    <source>
        <dbReference type="ARBA" id="ARBA00009437"/>
    </source>
</evidence>
<comment type="caution">
    <text evidence="6">The sequence shown here is derived from an EMBL/GenBank/DDBJ whole genome shotgun (WGS) entry which is preliminary data.</text>
</comment>
<organism evidence="6 7">
    <name type="scientific">Falsochrobactrum ovis</name>
    <dbReference type="NCBI Taxonomy" id="1293442"/>
    <lineage>
        <taxon>Bacteria</taxon>
        <taxon>Pseudomonadati</taxon>
        <taxon>Pseudomonadota</taxon>
        <taxon>Alphaproteobacteria</taxon>
        <taxon>Hyphomicrobiales</taxon>
        <taxon>Brucellaceae</taxon>
        <taxon>Falsochrobactrum</taxon>
    </lineage>
</organism>
<dbReference type="InterPro" id="IPR005119">
    <property type="entry name" value="LysR_subst-bd"/>
</dbReference>
<evidence type="ECO:0000313" key="6">
    <source>
        <dbReference type="EMBL" id="RAK27796.1"/>
    </source>
</evidence>
<keyword evidence="7" id="KW-1185">Reference proteome</keyword>
<dbReference type="AlphaFoldDB" id="A0A364JU26"/>
<dbReference type="EMBL" id="QLMK01000008">
    <property type="protein sequence ID" value="RAK27796.1"/>
    <property type="molecule type" value="Genomic_DNA"/>
</dbReference>
<evidence type="ECO:0000259" key="5">
    <source>
        <dbReference type="PROSITE" id="PS50931"/>
    </source>
</evidence>
<dbReference type="InterPro" id="IPR000847">
    <property type="entry name" value="LysR_HTH_N"/>
</dbReference>
<dbReference type="RefSeq" id="WP_111575554.1">
    <property type="nucleotide sequence ID" value="NZ_JBHEEY010000008.1"/>
</dbReference>
<proteinExistence type="inferred from homology"/>
<dbReference type="Proteomes" id="UP000249453">
    <property type="component" value="Unassembled WGS sequence"/>
</dbReference>
<dbReference type="PROSITE" id="PS50931">
    <property type="entry name" value="HTH_LYSR"/>
    <property type="match status" value="1"/>
</dbReference>
<dbReference type="PANTHER" id="PTHR30419">
    <property type="entry name" value="HTH-TYPE TRANSCRIPTIONAL REGULATOR YBHD"/>
    <property type="match status" value="1"/>
</dbReference>
<dbReference type="InterPro" id="IPR050950">
    <property type="entry name" value="HTH-type_LysR_regulators"/>
</dbReference>
<gene>
    <name evidence="6" type="ORF">C7374_1081</name>
</gene>
<dbReference type="OrthoDB" id="7809623at2"/>
<dbReference type="SUPFAM" id="SSF46785">
    <property type="entry name" value="Winged helix' DNA-binding domain"/>
    <property type="match status" value="1"/>
</dbReference>